<dbReference type="GO" id="GO:0003968">
    <property type="term" value="F:RNA-directed RNA polymerase activity"/>
    <property type="evidence" value="ECO:0007669"/>
    <property type="project" value="UniProtKB-KW"/>
</dbReference>
<comment type="catalytic activity">
    <reaction evidence="8">
        <text>RNA(n) + a ribonucleoside 5'-triphosphate = RNA(n+1) + diphosphate</text>
        <dbReference type="Rhea" id="RHEA:21248"/>
        <dbReference type="Rhea" id="RHEA-COMP:14527"/>
        <dbReference type="Rhea" id="RHEA-COMP:17342"/>
        <dbReference type="ChEBI" id="CHEBI:33019"/>
        <dbReference type="ChEBI" id="CHEBI:61557"/>
        <dbReference type="ChEBI" id="CHEBI:140395"/>
        <dbReference type="EC" id="2.7.7.48"/>
    </reaction>
</comment>
<keyword evidence="2 11" id="KW-0696">RNA-directed RNA polymerase</keyword>
<feature type="binding site" evidence="9">
    <location>
        <position position="413"/>
    </location>
    <ligand>
        <name>Mg(2+)</name>
        <dbReference type="ChEBI" id="CHEBI:18420"/>
        <label>2</label>
    </ligand>
</feature>
<keyword evidence="9" id="KW-0460">Magnesium</keyword>
<evidence type="ECO:0000256" key="8">
    <source>
        <dbReference type="ARBA" id="ARBA00048744"/>
    </source>
</evidence>
<keyword evidence="4" id="KW-0548">Nucleotidyltransferase</keyword>
<comment type="cofactor">
    <cofactor evidence="9">
        <name>Mg(2+)</name>
        <dbReference type="ChEBI" id="CHEBI:18420"/>
    </cofactor>
    <text evidence="9">Binds 2 Mg(2+) per subunit.</text>
</comment>
<dbReference type="GO" id="GO:0000166">
    <property type="term" value="F:nucleotide binding"/>
    <property type="evidence" value="ECO:0007669"/>
    <property type="project" value="UniProtKB-KW"/>
</dbReference>
<dbReference type="InterPro" id="IPR007096">
    <property type="entry name" value="RNA-dir_Rpol_cat_phage"/>
</dbReference>
<evidence type="ECO:0000256" key="5">
    <source>
        <dbReference type="ARBA" id="ARBA00022741"/>
    </source>
</evidence>
<dbReference type="GO" id="GO:0039694">
    <property type="term" value="P:viral RNA genome replication"/>
    <property type="evidence" value="ECO:0007669"/>
    <property type="project" value="InterPro"/>
</dbReference>
<feature type="binding site" evidence="9">
    <location>
        <position position="412"/>
    </location>
    <ligand>
        <name>Mg(2+)</name>
        <dbReference type="ChEBI" id="CHEBI:18420"/>
        <label>2</label>
    </ligand>
</feature>
<feature type="binding site" evidence="9">
    <location>
        <position position="315"/>
    </location>
    <ligand>
        <name>Mg(2+)</name>
        <dbReference type="ChEBI" id="CHEBI:18420"/>
        <label>2</label>
    </ligand>
</feature>
<evidence type="ECO:0000259" key="10">
    <source>
        <dbReference type="PROSITE" id="PS50522"/>
    </source>
</evidence>
<dbReference type="InterPro" id="IPR005093">
    <property type="entry name" value="RNArep_beta"/>
</dbReference>
<keyword evidence="6" id="KW-0693">Viral RNA replication</keyword>
<evidence type="ECO:0000313" key="11">
    <source>
        <dbReference type="EMBL" id="QDH88102.1"/>
    </source>
</evidence>
<reference evidence="11" key="1">
    <citation type="submission" date="2019-05" db="EMBL/GenBank/DDBJ databases">
        <title>Metatranscriptomic reconstruction reveals RNA viruses with the potential to shape carbon cycling in soil.</title>
        <authorList>
            <person name="Starr E.P."/>
            <person name="Nuccio E."/>
            <person name="Pett-Ridge J."/>
            <person name="Banfield J.F."/>
            <person name="Firestone M.K."/>
        </authorList>
    </citation>
    <scope>NUCLEOTIDE SEQUENCE</scope>
    <source>
        <strain evidence="11">H1_Bulk_30_scaffold_186</strain>
    </source>
</reference>
<protein>
    <recommendedName>
        <fullName evidence="1">RNA-directed RNA polymerase</fullName>
        <ecNumber evidence="1">2.7.7.48</ecNumber>
    </recommendedName>
    <alternativeName>
        <fullName evidence="7">RNA replicase beta chain</fullName>
    </alternativeName>
</protein>
<evidence type="ECO:0000256" key="6">
    <source>
        <dbReference type="ARBA" id="ARBA00022953"/>
    </source>
</evidence>
<evidence type="ECO:0000256" key="3">
    <source>
        <dbReference type="ARBA" id="ARBA00022679"/>
    </source>
</evidence>
<evidence type="ECO:0000256" key="4">
    <source>
        <dbReference type="ARBA" id="ARBA00022695"/>
    </source>
</evidence>
<evidence type="ECO:0000256" key="7">
    <source>
        <dbReference type="ARBA" id="ARBA00030248"/>
    </source>
</evidence>
<dbReference type="Pfam" id="PF03431">
    <property type="entry name" value="RNA_replicase_B"/>
    <property type="match status" value="1"/>
</dbReference>
<evidence type="ECO:0000256" key="9">
    <source>
        <dbReference type="PIRSR" id="PIRSR605093-1"/>
    </source>
</evidence>
<sequence length="600" mass="68075">MKSLMLFLRVVLDDIENRCCISTSLDYKTIEARVKHEGLSFLTITLPSFGKDFEKSLDLGFVAPNLFKGFSRRGTIPEFLGGLLESVFDRTSGVLLPVEGTAEVIRAVRQITLMFGKMALPCSDERRDAAFAAYMQCELDVRDSDRKLDRSSTEDYQRIGALLFREMYTELDLAVYQGSILPKHGPGSTAEKLLGNKKYNQREWTQRLETYFPSGSFLFSSWSFFLENADCLVIHEPGAERPVRVVDVPKTLKTPRIIALEPTCMQYVQQGLLEQIVEGIQRNYSLRTFISWEFQQPNQLLAQKGSSDGTLATLDLSEASDRVSNQHVRLLLANHPHLMGAVDACRSRKADVPNHGVIRLAKFASMGSALCFPFESMVFLTLIFLGIERALNTRLTGKLIKSFHGKVRVYGDDIIVPVEFVHSVIQTLEAFGLKVNGNKSFWTGKFRESCGKEYYNGRDVSITRVRRKFPTSRKHTAELISTVSLRNQLFVGGYDGAVELLDSWIERLIPFPVTEPTSSLLGKWSYEPYKAQRMHPYLHVPLVKGVEVTYSLPKSFLDGSGALMKWFLKRDDLPFIDENHLQYAGRPVSVDIKTRWRKPY</sequence>
<dbReference type="GO" id="GO:0046872">
    <property type="term" value="F:metal ion binding"/>
    <property type="evidence" value="ECO:0007669"/>
    <property type="project" value="UniProtKB-KW"/>
</dbReference>
<accession>A0A514D3B3</accession>
<dbReference type="PROSITE" id="PS50522">
    <property type="entry name" value="RDRP_PHAGE"/>
    <property type="match status" value="1"/>
</dbReference>
<keyword evidence="3" id="KW-0808">Transferase</keyword>
<keyword evidence="5" id="KW-0547">Nucleotide-binding</keyword>
<feature type="domain" description="RdRp catalytic" evidence="10">
    <location>
        <begin position="300"/>
        <end position="444"/>
    </location>
</feature>
<gene>
    <name evidence="11" type="ORF">H1Bulk30186_000003</name>
</gene>
<name>A0A514D3B3_9VIRU</name>
<keyword evidence="9" id="KW-0479">Metal-binding</keyword>
<organism evidence="11">
    <name type="scientific">Leviviridae sp</name>
    <dbReference type="NCBI Taxonomy" id="2027243"/>
    <lineage>
        <taxon>Viruses</taxon>
        <taxon>Riboviria</taxon>
        <taxon>Orthornavirae</taxon>
        <taxon>Lenarviricota</taxon>
        <taxon>Leviviricetes</taxon>
        <taxon>Norzivirales</taxon>
        <taxon>Fiersviridae</taxon>
    </lineage>
</organism>
<proteinExistence type="predicted"/>
<dbReference type="EMBL" id="MN033844">
    <property type="protein sequence ID" value="QDH88102.1"/>
    <property type="molecule type" value="Genomic_RNA"/>
</dbReference>
<evidence type="ECO:0000256" key="1">
    <source>
        <dbReference type="ARBA" id="ARBA00012494"/>
    </source>
</evidence>
<evidence type="ECO:0000256" key="2">
    <source>
        <dbReference type="ARBA" id="ARBA00022484"/>
    </source>
</evidence>
<dbReference type="EC" id="2.7.7.48" evidence="1"/>